<dbReference type="OrthoDB" id="3535323at2759"/>
<feature type="region of interest" description="Disordered" evidence="21">
    <location>
        <begin position="159"/>
        <end position="189"/>
    </location>
</feature>
<feature type="compositionally biased region" description="Low complexity" evidence="21">
    <location>
        <begin position="2178"/>
        <end position="2198"/>
    </location>
</feature>
<dbReference type="SUPFAM" id="SSF57667">
    <property type="entry name" value="beta-beta-alpha zinc fingers"/>
    <property type="match status" value="3"/>
</dbReference>
<evidence type="ECO:0000313" key="25">
    <source>
        <dbReference type="EMBL" id="RMB92128.1"/>
    </source>
</evidence>
<keyword evidence="13" id="KW-0539">Nucleus</keyword>
<accession>A0A3M0IUL0</accession>
<keyword evidence="5" id="KW-0677">Repeat</keyword>
<feature type="compositionally biased region" description="Low complexity" evidence="21">
    <location>
        <begin position="2048"/>
        <end position="2058"/>
    </location>
</feature>
<evidence type="ECO:0000256" key="17">
    <source>
        <dbReference type="ARBA" id="ARBA00070975"/>
    </source>
</evidence>
<dbReference type="EMBL" id="QRBI01000231">
    <property type="protein sequence ID" value="RMB92128.1"/>
    <property type="molecule type" value="Genomic_DNA"/>
</dbReference>
<comment type="subcellular location">
    <subcellularLocation>
        <location evidence="1">Nucleus</location>
    </subcellularLocation>
</comment>
<organism evidence="25 26">
    <name type="scientific">Hirundo rustica rustica</name>
    <dbReference type="NCBI Taxonomy" id="333673"/>
    <lineage>
        <taxon>Eukaryota</taxon>
        <taxon>Metazoa</taxon>
        <taxon>Chordata</taxon>
        <taxon>Craniata</taxon>
        <taxon>Vertebrata</taxon>
        <taxon>Euteleostomi</taxon>
        <taxon>Archelosauria</taxon>
        <taxon>Archosauria</taxon>
        <taxon>Dinosauria</taxon>
        <taxon>Saurischia</taxon>
        <taxon>Theropoda</taxon>
        <taxon>Coelurosauria</taxon>
        <taxon>Aves</taxon>
        <taxon>Neognathae</taxon>
        <taxon>Neoaves</taxon>
        <taxon>Telluraves</taxon>
        <taxon>Australaves</taxon>
        <taxon>Passeriformes</taxon>
        <taxon>Sylvioidea</taxon>
        <taxon>Hirundinidae</taxon>
        <taxon>Hirundo</taxon>
    </lineage>
</organism>
<dbReference type="SMART" id="SM00355">
    <property type="entry name" value="ZnF_C2H2"/>
    <property type="match status" value="10"/>
</dbReference>
<dbReference type="PROSITE" id="PS00028">
    <property type="entry name" value="ZINC_FINGER_C2H2_1"/>
    <property type="match status" value="10"/>
</dbReference>
<dbReference type="CDD" id="cd21865">
    <property type="entry name" value="DEUBAD_NFRKB"/>
    <property type="match status" value="1"/>
</dbReference>
<feature type="domain" description="C2H2-type" evidence="22">
    <location>
        <begin position="848"/>
        <end position="871"/>
    </location>
</feature>
<feature type="domain" description="SET" evidence="23">
    <location>
        <begin position="232"/>
        <end position="350"/>
    </location>
</feature>
<dbReference type="FunFam" id="3.30.160.60:FF:000411">
    <property type="entry name" value="PR domain zinc finger protein 10"/>
    <property type="match status" value="1"/>
</dbReference>
<evidence type="ECO:0000256" key="19">
    <source>
        <dbReference type="ARBA" id="ARBA00093328"/>
    </source>
</evidence>
<dbReference type="InterPro" id="IPR044867">
    <property type="entry name" value="DEUBAD_dom"/>
</dbReference>
<evidence type="ECO:0000256" key="6">
    <source>
        <dbReference type="ARBA" id="ARBA00022771"/>
    </source>
</evidence>
<dbReference type="Gene3D" id="1.10.10.2430">
    <property type="entry name" value="NFRKB winged helix-like domain"/>
    <property type="match status" value="1"/>
</dbReference>
<dbReference type="PANTHER" id="PTHR13052:SF3">
    <property type="entry name" value="NUCLEAR FACTOR RELATED TO KAPPA-B-BINDING PROTEIN"/>
    <property type="match status" value="1"/>
</dbReference>
<comment type="similarity">
    <text evidence="16">Belongs to the NFRKB family.</text>
</comment>
<feature type="compositionally biased region" description="Low complexity" evidence="21">
    <location>
        <begin position="1963"/>
        <end position="1978"/>
    </location>
</feature>
<dbReference type="GO" id="GO:0010604">
    <property type="term" value="P:positive regulation of macromolecule metabolic process"/>
    <property type="evidence" value="ECO:0007669"/>
    <property type="project" value="UniProtKB-ARBA"/>
</dbReference>
<sequence>MYSDEQERGPAQQVVYAADGTSYTSVDTSEHTLVYIHPVEATQARVVLSPPWFWHLENTKILFGVKASYQPSDPSQVAYVQQDATTQQVTVLLPAAAQSMNPTNLSVLGSVADPPQPVAQEQGPQANRASLPVHNQVLPPMEAVDGSDPLAPLQNQMERIETKEEDDEDEDEDEDGEDTDMDEWDPDPPRPFDPNDLWCEECNNAHPSVCPKHGPLHPIPNRPVLTRARASLPLVLYIDRFLGGVFSKRRIPKRTQFGPVEGPLVRQTELKDCYIHLKVSLDKGDRKDRDLQEDLWFELSSEALCNWMMFVRPAQNHLEQNLVAYQYGHHIYYTTIKNVEPKQELKVWYAASYAEFVNQKIHDITEEERKVLREQEKNWPCYECNRRFVSSEQLQQHLNSHDEKLDFFSRARGRGRGRGKRRFGPGRRPGRPPKFMRMEVASENGEKCEEGTQDLLHFSSKGQFDEARQAPLNGLEQQEQTPVPPEPQAALQQQENHMLQVQPQHEGSTVPTQSTMTADDMRRAKRIRNAALQHLFIRKSFRPFKCLQCGKAFREKDKLDQHLRFHGREGNCPLTCDICNKGFINSGALESHMKFHMDQKTYSCIFCPESFDRLDLLKDHVAIHVNDGYFTCPTCKKRFPDFIQVKKHVRSFHSEKIYQCTECDKAFCRPDKLRLHMLRHSDRKDFLCSTCGKQFKRKDKLREHMQRMHNPEREAKKADRISRSKTFKPRIASTDYESFMFKCRLCMMGFRRRGMLVNHLSKRHPDMKIEEVPELTLPIIKPNRDYFCQYCDKVYKSASKRKAHILKNHPGAELPPSIRKLRPAGPGEPDPMLSTHTQLTGTIATPPVCCPHCSKQYSSKTKMVQHIRKKHPEFAQLPNAIHAPLATAVISSTPAVLTTDSTTGETVVTTDLLTQAMTEISQTLTTDYRTPQGDYQRIQYIPVSQSTTGLQQPQHIQLQVVQVAQATSPHQSQHSTVDVGQLHDPQTYTQHAIQVQHIQVTEPAPATQSPSQVGGQPLSPSSQQPQQELSPSQMQTSTSTPNQALQQQQGSSVQHTYLPSNWNSFRSYSSEIQMMSIPQGQYVITETAVGTPVTTVNTGQVKAVTQTHYVISEGQPDLDGKQNSSLSSEVQEQEGWRMDSLDHMFTDSLELEGNCTRIMEDCMLGTTLVRLPEDLLEDPEVFFEVVSLSTWQEVLTDEQQEHLKKFLPHFPENNREHQNNLISALFSGENFRFGNPLHIAQKLFRDGHFNPEVVKYRQLCYKSQYKRYLSAQQQYFYKLLKQILASRNHLLELARKGGPDMTLKRKHFPPTYDSEERDRRTHRRYLKILREVKEECGDTTLSSDEEDLISWPPSSPARCSSPPVPLRVIPTLSTLDMKTADKIELGESDLKMMLKKHHEKRKRQPDHPDLVTTDLTLEDIMTRVNAGRKGSLTTLFDPATLKKKVKDKEDKKKKKPKIIKSEVEDLADSLGNADGLPSMSQDFSPLPLSSVKEEPLEDMKPCLEINEISSSFFFLLLEILFLEGPATLSMLEDKVLDWQSSHASALNNWFSFAPNWSELVLPALQYLAGDSRDAPSSFSPFVEFKEKTQQWKLLGEYFVFFYDVYYSKGSYQDHEKELAALFHLWLETKDQTFFKENEDSSDAMPLPRVRTDYVVRPSTGEEKRVFQEQERYRYSQPHKAFTFRMHGFESVVGPVKGVFDKETSLNKAREHSLLRSDRPAYVTILSLVRDAAARLPNGEGTRAEICELLKDSQFLAPDVTSAQVNTVVSGALDRLHYEKDPCVKYDIGRKLWIYLHRDRSEEEFERIHHAQAAAAKAKKALQKPKPPAKMKSSSKEGTVKALPTNTAEPSQLSLSDSSMPPTPVTPVTPTAPALPATPISPPPVSAVSKSVSGAGSEPAKPSQSVLLVSSPTMPQLGTLLSPTQSSQAQLGTVPTPRVVSHSSSSGLPQVRVVTAQSSLPAMSQQAPVVTQQQQQQQQQPPPTSVPQIRVPATATQTKVLPQAVMTLPVKAQSSPVQVPRGGSSMASQAGITVTGLPAVPSPAAKPVTSSPGSSATSTSSTTVIQNVAGQNIIKQVAITGQLGVKTQAGSGIPLTATNFRIQGKDVLRLPPSSITTDAKGQTVLRITPDMMATLAKSQVTTVKLTQDLFTAAAGSSAGGKGISATLHVTSNPVQTAESPAKTSVASSTSSSPAGGTVVKVTPDLKTAEPTSSAFRLMPALGVTVADQKSKAITTVASTEAKPAATIRIVQGLGVIPPKTGQTITVATHAKQVPSSSAVSVAGTGHTSLPTVSATVSKAVAVASGAAGTPITIGTGATTVRQVPVSTTVVSTSQAGKLPARITVPLSVISQPVKGKSVVTAPIIKGNLGANISGLGRNIILTTMPAGTKLIAGNKPVSFLTAQQLQQLQQQGQATQVRIQTVPASHLQQGTVSGSTKAVSTVVVTTAPSPKQTQDQL</sequence>
<feature type="region of interest" description="Disordered" evidence="21">
    <location>
        <begin position="2037"/>
        <end position="2058"/>
    </location>
</feature>
<keyword evidence="3" id="KW-0597">Phosphoprotein</keyword>
<feature type="compositionally biased region" description="Low complexity" evidence="21">
    <location>
        <begin position="1867"/>
        <end position="1877"/>
    </location>
</feature>
<evidence type="ECO:0000256" key="8">
    <source>
        <dbReference type="ARBA" id="ARBA00022843"/>
    </source>
</evidence>
<dbReference type="FunFam" id="1.10.10.2430:FF:000001">
    <property type="entry name" value="Nuclear factor related to kappaB binding protein"/>
    <property type="match status" value="1"/>
</dbReference>
<evidence type="ECO:0000259" key="23">
    <source>
        <dbReference type="PROSITE" id="PS50280"/>
    </source>
</evidence>
<dbReference type="FunFam" id="3.30.160.60:FF:000287">
    <property type="entry name" value="PR domain zinc finger protein 10"/>
    <property type="match status" value="1"/>
</dbReference>
<dbReference type="PROSITE" id="PS50157">
    <property type="entry name" value="ZINC_FINGER_C2H2_2"/>
    <property type="match status" value="10"/>
</dbReference>
<protein>
    <recommendedName>
        <fullName evidence="17">Nuclear factor related to kappa-B-binding protein</fullName>
    </recommendedName>
    <alternativeName>
        <fullName evidence="18">DNA-binding protein R kappa-B</fullName>
    </alternativeName>
    <alternativeName>
        <fullName evidence="14">PR domain zinc finger protein 10</fullName>
    </alternativeName>
    <alternativeName>
        <fullName evidence="15">PR domain-containing protein 10</fullName>
    </alternativeName>
</protein>
<feature type="region of interest" description="Disordered" evidence="21">
    <location>
        <begin position="1963"/>
        <end position="1987"/>
    </location>
</feature>
<keyword evidence="6 20" id="KW-0863">Zinc-finger</keyword>
<dbReference type="InterPro" id="IPR044403">
    <property type="entry name" value="PRDM10_PR/SET"/>
</dbReference>
<dbReference type="STRING" id="333673.A0A3M0IUL0"/>
<dbReference type="PROSITE" id="PS50280">
    <property type="entry name" value="SET"/>
    <property type="match status" value="1"/>
</dbReference>
<dbReference type="GO" id="GO:0033044">
    <property type="term" value="P:regulation of chromosome organization"/>
    <property type="evidence" value="ECO:0007669"/>
    <property type="project" value="UniProtKB-ARBA"/>
</dbReference>
<feature type="region of interest" description="Disordered" evidence="21">
    <location>
        <begin position="1814"/>
        <end position="1902"/>
    </location>
</feature>
<comment type="caution">
    <text evidence="25">The sequence shown here is derived from an EMBL/GenBank/DDBJ whole genome shotgun (WGS) entry which is preliminary data.</text>
</comment>
<feature type="domain" description="C2H2-type" evidence="22">
    <location>
        <begin position="741"/>
        <end position="769"/>
    </location>
</feature>
<feature type="domain" description="C2H2-type" evidence="22">
    <location>
        <begin position="786"/>
        <end position="814"/>
    </location>
</feature>
<evidence type="ECO:0000256" key="2">
    <source>
        <dbReference type="ARBA" id="ARBA00022499"/>
    </source>
</evidence>
<proteinExistence type="inferred from homology"/>
<feature type="compositionally biased region" description="Basic residues" evidence="21">
    <location>
        <begin position="1816"/>
        <end position="1828"/>
    </location>
</feature>
<feature type="domain" description="C2H2-type" evidence="22">
    <location>
        <begin position="379"/>
        <end position="406"/>
    </location>
</feature>
<keyword evidence="8" id="KW-0832">Ubl conjugation</keyword>
<dbReference type="Pfam" id="PF14465">
    <property type="entry name" value="WHD_1st_NFRKB"/>
    <property type="match status" value="1"/>
</dbReference>
<feature type="domain" description="C2H2-type" evidence="22">
    <location>
        <begin position="658"/>
        <end position="685"/>
    </location>
</feature>
<feature type="region of interest" description="Disordered" evidence="21">
    <location>
        <begin position="1002"/>
        <end position="1053"/>
    </location>
</feature>
<dbReference type="PANTHER" id="PTHR13052">
    <property type="entry name" value="NFRKB-RELATED"/>
    <property type="match status" value="1"/>
</dbReference>
<dbReference type="InterPro" id="IPR001214">
    <property type="entry name" value="SET_dom"/>
</dbReference>
<keyword evidence="26" id="KW-1185">Reference proteome</keyword>
<dbReference type="Proteomes" id="UP000269221">
    <property type="component" value="Unassembled WGS sequence"/>
</dbReference>
<evidence type="ECO:0000256" key="4">
    <source>
        <dbReference type="ARBA" id="ARBA00022723"/>
    </source>
</evidence>
<keyword evidence="4" id="KW-0479">Metal-binding</keyword>
<dbReference type="GO" id="GO:0031011">
    <property type="term" value="C:Ino80 complex"/>
    <property type="evidence" value="ECO:0007669"/>
    <property type="project" value="InterPro"/>
</dbReference>
<keyword evidence="2" id="KW-1017">Isopeptide bond</keyword>
<feature type="domain" description="C2H2-type" evidence="22">
    <location>
        <begin position="602"/>
        <end position="629"/>
    </location>
</feature>
<evidence type="ECO:0000256" key="10">
    <source>
        <dbReference type="ARBA" id="ARBA00023125"/>
    </source>
</evidence>
<dbReference type="GO" id="GO:0051052">
    <property type="term" value="P:regulation of DNA metabolic process"/>
    <property type="evidence" value="ECO:0007669"/>
    <property type="project" value="UniProtKB-ARBA"/>
</dbReference>
<dbReference type="FunFam" id="2.170.270.10:FF:000007">
    <property type="entry name" value="PR domain zinc finger protein 10"/>
    <property type="match status" value="1"/>
</dbReference>
<dbReference type="CDD" id="cd19194">
    <property type="entry name" value="PR-SET_PRDM10"/>
    <property type="match status" value="1"/>
</dbReference>
<gene>
    <name evidence="25" type="ORF">DUI87_31658</name>
</gene>
<dbReference type="InterPro" id="IPR025220">
    <property type="entry name" value="NFRKB_WH_1"/>
</dbReference>
<dbReference type="Gene3D" id="3.30.160.60">
    <property type="entry name" value="Classic Zinc Finger"/>
    <property type="match status" value="7"/>
</dbReference>
<feature type="compositionally biased region" description="Polar residues" evidence="21">
    <location>
        <begin position="1920"/>
        <end position="1932"/>
    </location>
</feature>
<feature type="domain" description="C2H2-type" evidence="22">
    <location>
        <begin position="630"/>
        <end position="654"/>
    </location>
</feature>
<evidence type="ECO:0000259" key="22">
    <source>
        <dbReference type="PROSITE" id="PS50157"/>
    </source>
</evidence>
<feature type="region of interest" description="Disordered" evidence="21">
    <location>
        <begin position="2173"/>
        <end position="2202"/>
    </location>
</feature>
<evidence type="ECO:0000256" key="7">
    <source>
        <dbReference type="ARBA" id="ARBA00022833"/>
    </source>
</evidence>
<dbReference type="FunFam" id="3.30.160.60:FF:000300">
    <property type="entry name" value="PR domain zinc finger protein 10"/>
    <property type="match status" value="1"/>
</dbReference>
<feature type="compositionally biased region" description="Basic residues" evidence="21">
    <location>
        <begin position="413"/>
        <end position="431"/>
    </location>
</feature>
<dbReference type="GO" id="GO:0002020">
    <property type="term" value="F:protease binding"/>
    <property type="evidence" value="ECO:0007669"/>
    <property type="project" value="TreeGrafter"/>
</dbReference>
<dbReference type="InterPro" id="IPR036236">
    <property type="entry name" value="Znf_C2H2_sf"/>
</dbReference>
<dbReference type="Pfam" id="PF25793">
    <property type="entry name" value="WHD_2nd_NFRKB"/>
    <property type="match status" value="1"/>
</dbReference>
<feature type="region of interest" description="Disordered" evidence="21">
    <location>
        <begin position="106"/>
        <end position="126"/>
    </location>
</feature>
<dbReference type="FunFam" id="3.30.160.60:FF:000413">
    <property type="entry name" value="PR domain zinc finger protein 10"/>
    <property type="match status" value="1"/>
</dbReference>
<keyword evidence="12" id="KW-0804">Transcription</keyword>
<keyword evidence="10" id="KW-0238">DNA-binding</keyword>
<feature type="domain" description="C2H2-type" evidence="22">
    <location>
        <begin position="686"/>
        <end position="714"/>
    </location>
</feature>
<evidence type="ECO:0000256" key="9">
    <source>
        <dbReference type="ARBA" id="ARBA00023015"/>
    </source>
</evidence>
<feature type="domain" description="C2H2-type" evidence="22">
    <location>
        <begin position="574"/>
        <end position="601"/>
    </location>
</feature>
<dbReference type="InterPro" id="IPR024867">
    <property type="entry name" value="NFRKB"/>
</dbReference>
<evidence type="ECO:0000256" key="14">
    <source>
        <dbReference type="ARBA" id="ARBA00024120"/>
    </source>
</evidence>
<dbReference type="InterPro" id="IPR057748">
    <property type="entry name" value="NFRKB_WH_2"/>
</dbReference>
<feature type="region of interest" description="Disordered" evidence="21">
    <location>
        <begin position="1343"/>
        <end position="1362"/>
    </location>
</feature>
<feature type="region of interest" description="Disordered" evidence="21">
    <location>
        <begin position="413"/>
        <end position="434"/>
    </location>
</feature>
<feature type="compositionally biased region" description="Low complexity" evidence="21">
    <location>
        <begin position="1350"/>
        <end position="1361"/>
    </location>
</feature>
<feature type="compositionally biased region" description="Acidic residues" evidence="21">
    <location>
        <begin position="163"/>
        <end position="186"/>
    </location>
</feature>
<feature type="compositionally biased region" description="Low complexity" evidence="21">
    <location>
        <begin position="1008"/>
        <end position="1053"/>
    </location>
</feature>
<dbReference type="Pfam" id="PF21549">
    <property type="entry name" value="PRDM2_PR"/>
    <property type="match status" value="1"/>
</dbReference>
<reference evidence="25 26" key="1">
    <citation type="submission" date="2018-07" db="EMBL/GenBank/DDBJ databases">
        <title>A high quality draft genome assembly of the barn swallow (H. rustica rustica).</title>
        <authorList>
            <person name="Formenti G."/>
            <person name="Chiara M."/>
            <person name="Poveda L."/>
            <person name="Francoijs K.-J."/>
            <person name="Bonisoli-Alquati A."/>
            <person name="Canova L."/>
            <person name="Gianfranceschi L."/>
            <person name="Horner D.S."/>
            <person name="Saino N."/>
        </authorList>
    </citation>
    <scope>NUCLEOTIDE SEQUENCE [LARGE SCALE GENOMIC DNA]</scope>
    <source>
        <strain evidence="25">Chelidonia</strain>
        <tissue evidence="25">Blood</tissue>
    </source>
</reference>
<feature type="compositionally biased region" description="Low complexity" evidence="21">
    <location>
        <begin position="1885"/>
        <end position="1894"/>
    </location>
</feature>
<dbReference type="InterPro" id="IPR046341">
    <property type="entry name" value="SET_dom_sf"/>
</dbReference>
<keyword evidence="7" id="KW-0862">Zinc</keyword>
<dbReference type="GO" id="GO:0003677">
    <property type="term" value="F:DNA binding"/>
    <property type="evidence" value="ECO:0007669"/>
    <property type="project" value="UniProtKB-KW"/>
</dbReference>
<evidence type="ECO:0000259" key="24">
    <source>
        <dbReference type="PROSITE" id="PS51916"/>
    </source>
</evidence>
<dbReference type="InterPro" id="IPR013087">
    <property type="entry name" value="Znf_C2H2_type"/>
</dbReference>
<evidence type="ECO:0000256" key="12">
    <source>
        <dbReference type="ARBA" id="ARBA00023163"/>
    </source>
</evidence>
<evidence type="ECO:0000256" key="20">
    <source>
        <dbReference type="PROSITE-ProRule" id="PRU00042"/>
    </source>
</evidence>
<feature type="compositionally biased region" description="Polar residues" evidence="21">
    <location>
        <begin position="1843"/>
        <end position="1859"/>
    </location>
</feature>
<dbReference type="Gene3D" id="2.170.270.10">
    <property type="entry name" value="SET domain"/>
    <property type="match status" value="1"/>
</dbReference>
<evidence type="ECO:0000256" key="13">
    <source>
        <dbReference type="ARBA" id="ARBA00023242"/>
    </source>
</evidence>
<evidence type="ECO:0000256" key="15">
    <source>
        <dbReference type="ARBA" id="ARBA00029959"/>
    </source>
</evidence>
<evidence type="ECO:0000256" key="21">
    <source>
        <dbReference type="SAM" id="MobiDB-lite"/>
    </source>
</evidence>
<feature type="region of interest" description="Disordered" evidence="21">
    <location>
        <begin position="1920"/>
        <end position="1946"/>
    </location>
</feature>
<dbReference type="InterPro" id="IPR038106">
    <property type="entry name" value="NFRKB_winged_sf"/>
</dbReference>
<dbReference type="Pfam" id="PF00096">
    <property type="entry name" value="zf-C2H2"/>
    <property type="match status" value="5"/>
</dbReference>
<evidence type="ECO:0000256" key="18">
    <source>
        <dbReference type="ARBA" id="ARBA00076275"/>
    </source>
</evidence>
<keyword evidence="11" id="KW-0010">Activator</keyword>
<feature type="domain" description="DEUBAD" evidence="24">
    <location>
        <begin position="1172"/>
        <end position="1289"/>
    </location>
</feature>
<dbReference type="FunFam" id="3.30.160.60:FF:000428">
    <property type="entry name" value="PR domain zinc finger protein 10"/>
    <property type="match status" value="1"/>
</dbReference>
<evidence type="ECO:0000313" key="26">
    <source>
        <dbReference type="Proteomes" id="UP000269221"/>
    </source>
</evidence>
<keyword evidence="9" id="KW-0805">Transcription regulation</keyword>
<feature type="domain" description="C2H2-type" evidence="22">
    <location>
        <begin position="544"/>
        <end position="571"/>
    </location>
</feature>
<evidence type="ECO:0000256" key="1">
    <source>
        <dbReference type="ARBA" id="ARBA00004123"/>
    </source>
</evidence>
<name>A0A3M0IUL0_HIRRU</name>
<dbReference type="GO" id="GO:0045935">
    <property type="term" value="P:positive regulation of nucleobase-containing compound metabolic process"/>
    <property type="evidence" value="ECO:0007669"/>
    <property type="project" value="UniProtKB-ARBA"/>
</dbReference>
<dbReference type="FunFam" id="3.30.160.60:FF:000347">
    <property type="entry name" value="PR domain zinc finger protein 10"/>
    <property type="match status" value="1"/>
</dbReference>
<evidence type="ECO:0000256" key="16">
    <source>
        <dbReference type="ARBA" id="ARBA00060988"/>
    </source>
</evidence>
<dbReference type="GO" id="GO:0008270">
    <property type="term" value="F:zinc ion binding"/>
    <property type="evidence" value="ECO:0007669"/>
    <property type="project" value="UniProtKB-KW"/>
</dbReference>
<dbReference type="PROSITE" id="PS51916">
    <property type="entry name" value="DEUBAD"/>
    <property type="match status" value="1"/>
</dbReference>
<evidence type="ECO:0000256" key="11">
    <source>
        <dbReference type="ARBA" id="ARBA00023159"/>
    </source>
</evidence>
<evidence type="ECO:0000256" key="5">
    <source>
        <dbReference type="ARBA" id="ARBA00022737"/>
    </source>
</evidence>
<comment type="function">
    <text evidence="19">Transcriptional activator, essential for early embryonic development and survival of embryonic stem cells (ESCs). Supports cell growth and survival during early development by transcriptionally activating the expression of the translation initiation factor EIF3B, to sustain global translation. Activates the transcription of FLNC.</text>
</comment>
<evidence type="ECO:0000256" key="3">
    <source>
        <dbReference type="ARBA" id="ARBA00022553"/>
    </source>
</evidence>